<evidence type="ECO:0000313" key="1">
    <source>
        <dbReference type="EMBL" id="SPO21032.1"/>
    </source>
</evidence>
<keyword evidence="2" id="KW-1185">Reference proteome</keyword>
<dbReference type="EMBL" id="OOIN01000002">
    <property type="protein sequence ID" value="SPO21032.1"/>
    <property type="molecule type" value="Genomic_DNA"/>
</dbReference>
<gene>
    <name evidence="1" type="ORF">UTRI_00509</name>
</gene>
<reference evidence="1 2" key="1">
    <citation type="submission" date="2018-03" db="EMBL/GenBank/DDBJ databases">
        <authorList>
            <person name="Guldener U."/>
        </authorList>
    </citation>
    <scope>NUCLEOTIDE SEQUENCE [LARGE SCALE GENOMIC DNA]</scope>
    <source>
        <strain evidence="1 2">NBRC100155</strain>
    </source>
</reference>
<sequence>MSQNWVRDRITNISENGFRHVSEYCPHKVRRQIAFHSRMFFGSATNEKKRLPRLLSSFSDLSLSMQGSRVQNPCARQGGLDGITFSPVDVASSHERISSDTRLSRPGYSDRVCPTTANLLVLSHSHLRLSRCLHQLQAFAKGQHRRIPPLEARCCATVSSQLRAGGPCRYEDGELHRGQSDPYRDCSDLHRARTAPCMSPELPTSSFAAMDVNRGSSVVQRPVIQWSSRLSLTTQGGCRSCHADALVSSRSIVFSKERNRDLAMHCHTNWFATRLSLHPTSPSPKRLAMGSDQMSPVLVS</sequence>
<accession>A0A5C3DS95</accession>
<dbReference type="AlphaFoldDB" id="A0A5C3DS95"/>
<name>A0A5C3DS95_9BASI</name>
<organism evidence="1 2">
    <name type="scientific">Ustilago trichophora</name>
    <dbReference type="NCBI Taxonomy" id="86804"/>
    <lineage>
        <taxon>Eukaryota</taxon>
        <taxon>Fungi</taxon>
        <taxon>Dikarya</taxon>
        <taxon>Basidiomycota</taxon>
        <taxon>Ustilaginomycotina</taxon>
        <taxon>Ustilaginomycetes</taxon>
        <taxon>Ustilaginales</taxon>
        <taxon>Ustilaginaceae</taxon>
        <taxon>Ustilago</taxon>
    </lineage>
</organism>
<evidence type="ECO:0000313" key="2">
    <source>
        <dbReference type="Proteomes" id="UP000324022"/>
    </source>
</evidence>
<proteinExistence type="predicted"/>
<dbReference type="Proteomes" id="UP000324022">
    <property type="component" value="Unassembled WGS sequence"/>
</dbReference>
<protein>
    <submittedName>
        <fullName evidence="1">Uncharacterized protein</fullName>
    </submittedName>
</protein>